<evidence type="ECO:0008006" key="3">
    <source>
        <dbReference type="Google" id="ProtNLM"/>
    </source>
</evidence>
<sequence>MRMNEQTLRQQILSSENDTIFFRNDFPQYHPESVGRILTDLTEKGELVRISSGIYVKPRMSRFGPIMPSIEHIVKAISIRDKAQILPSGETALNALGLSTQVPMSYSFLTTGSARKLAIGKRQVTLKRGVPRNFAYKTQLIALIVQALRCLGEPNVSPKELEQIQRLVIKESDRQALICDVQIMPGWMKRIIKPMIK</sequence>
<proteinExistence type="predicted"/>
<dbReference type="Proteomes" id="UP000482295">
    <property type="component" value="Unassembled WGS sequence"/>
</dbReference>
<dbReference type="InterPro" id="IPR045738">
    <property type="entry name" value="DUF6088"/>
</dbReference>
<name>A0A7C9LD29_9BACT</name>
<gene>
    <name evidence="1" type="ORF">F0475_02525</name>
</gene>
<organism evidence="1 2">
    <name type="scientific">Prevotella vespertina</name>
    <dbReference type="NCBI Taxonomy" id="2608404"/>
    <lineage>
        <taxon>Bacteria</taxon>
        <taxon>Pseudomonadati</taxon>
        <taxon>Bacteroidota</taxon>
        <taxon>Bacteroidia</taxon>
        <taxon>Bacteroidales</taxon>
        <taxon>Prevotellaceae</taxon>
        <taxon>Prevotella</taxon>
    </lineage>
</organism>
<evidence type="ECO:0000313" key="1">
    <source>
        <dbReference type="EMBL" id="MUL27216.1"/>
    </source>
</evidence>
<comment type="caution">
    <text evidence="1">The sequence shown here is derived from an EMBL/GenBank/DDBJ whole genome shotgun (WGS) entry which is preliminary data.</text>
</comment>
<dbReference type="EMBL" id="VVIQ01000002">
    <property type="protein sequence ID" value="MUL27216.1"/>
    <property type="molecule type" value="Genomic_DNA"/>
</dbReference>
<keyword evidence="2" id="KW-1185">Reference proteome</keyword>
<dbReference type="Pfam" id="PF19570">
    <property type="entry name" value="DUF6088"/>
    <property type="match status" value="1"/>
</dbReference>
<evidence type="ECO:0000313" key="2">
    <source>
        <dbReference type="Proteomes" id="UP000482295"/>
    </source>
</evidence>
<reference evidence="1 2" key="1">
    <citation type="submission" date="2019-09" db="EMBL/GenBank/DDBJ databases">
        <title>Prevotella A2879 sp. nov., isolated from an abscess of a patient.</title>
        <authorList>
            <person name="Buhl M."/>
            <person name="Oberhettinger P."/>
        </authorList>
    </citation>
    <scope>NUCLEOTIDE SEQUENCE [LARGE SCALE GENOMIC DNA]</scope>
    <source>
        <strain evidence="1 2">A2879</strain>
    </source>
</reference>
<protein>
    <recommendedName>
        <fullName evidence="3">Type IV toxin-antitoxin system AbiEi family antitoxin domain-containing protein</fullName>
    </recommendedName>
</protein>
<dbReference type="AlphaFoldDB" id="A0A7C9LD29"/>
<accession>A0A7C9LD29</accession>